<dbReference type="GO" id="GO:0004177">
    <property type="term" value="F:aminopeptidase activity"/>
    <property type="evidence" value="ECO:0007669"/>
    <property type="project" value="UniProtKB-KW"/>
</dbReference>
<keyword evidence="8" id="KW-1185">Reference proteome</keyword>
<keyword evidence="2" id="KW-0479">Metal-binding</keyword>
<dbReference type="InterPro" id="IPR029149">
    <property type="entry name" value="Creatin/AminoP/Spt16_N"/>
</dbReference>
<dbReference type="Pfam" id="PF00557">
    <property type="entry name" value="Peptidase_M24"/>
    <property type="match status" value="1"/>
</dbReference>
<dbReference type="Pfam" id="PF16188">
    <property type="entry name" value="Peptidase_M24_C"/>
    <property type="match status" value="1"/>
</dbReference>
<evidence type="ECO:0000256" key="1">
    <source>
        <dbReference type="ARBA" id="ARBA00008766"/>
    </source>
</evidence>
<feature type="domain" description="Peptidase M24 C-terminal" evidence="6">
    <location>
        <begin position="537"/>
        <end position="596"/>
    </location>
</feature>
<evidence type="ECO:0000256" key="3">
    <source>
        <dbReference type="ARBA" id="ARBA00022801"/>
    </source>
</evidence>
<organism evidence="7 8">
    <name type="scientific">Leisingera caerulea</name>
    <name type="common">Phaeobacter caeruleus</name>
    <dbReference type="NCBI Taxonomy" id="506591"/>
    <lineage>
        <taxon>Bacteria</taxon>
        <taxon>Pseudomonadati</taxon>
        <taxon>Pseudomonadota</taxon>
        <taxon>Alphaproteobacteria</taxon>
        <taxon>Rhodobacterales</taxon>
        <taxon>Roseobacteraceae</taxon>
        <taxon>Leisingera</taxon>
    </lineage>
</organism>
<dbReference type="InterPro" id="IPR000587">
    <property type="entry name" value="Creatinase_N"/>
</dbReference>
<feature type="domain" description="Peptidase M24" evidence="4">
    <location>
        <begin position="315"/>
        <end position="523"/>
    </location>
</feature>
<sequence length="596" mass="64227">MYQTFDVTARPEQGPPRLAALRKELAAEALDGFLVPRADAHQGEYVAPHDERLSWLTGFTGSAGFCAVLQNIAGVFIDGRYRTQVKRQVAAEYTPVPWPDVQLADWLKEQLPHGGKVGFDPWLHAAGQITSLTKELKGSGITLAQSENLVDRIWQDQPAPPMQPVAAHPLDYAGESAADKCARLAKGLQGAGQTAAVITLPDSIMWLLNIRGSDVARNPVAHGFAILHSDARVDLFMAAEKLEGLQGHFDSSVTVHPPEEFLGAAAALNGSVAADTGTVPQIVADALGDRMIPAGDPCALPKARKNVAEIAGSAAAHLRDGAAIVEMLAWLDAQAPGTITEIDAVKKLEALRREDPTLRDISFETIAGTGENGAVMHYRVTEETDTRLEDGHLLVLDSGGQYLDGTTDITRTIAIGTPGEAERAAYTRVLQGMIAMTRLRWPKGLAGRDIEAIGRMPLWLAGQDFNHGLGHGVGAYLSVHEGPQRLARTSHVPLEPGMILSNEPGYYREGAFGIRIENLLVVEQAPALDTSDPERDMLCWRTLTFAPLDRRLVDASMLTADEKDWLDSYHREVAAKIGPQLSPAAKAWLDAATAPL</sequence>
<dbReference type="Pfam" id="PF16189">
    <property type="entry name" value="Creatinase_N_2"/>
    <property type="match status" value="1"/>
</dbReference>
<dbReference type="EMBL" id="CP081078">
    <property type="protein sequence ID" value="UWQ57194.1"/>
    <property type="molecule type" value="Genomic_DNA"/>
</dbReference>
<dbReference type="PANTHER" id="PTHR43763">
    <property type="entry name" value="XAA-PRO AMINOPEPTIDASE 1"/>
    <property type="match status" value="1"/>
</dbReference>
<keyword evidence="7" id="KW-0645">Protease</keyword>
<proteinExistence type="inferred from homology"/>
<dbReference type="InterPro" id="IPR000994">
    <property type="entry name" value="Pept_M24"/>
</dbReference>
<dbReference type="InterPro" id="IPR036005">
    <property type="entry name" value="Creatinase/aminopeptidase-like"/>
</dbReference>
<dbReference type="SUPFAM" id="SSF53092">
    <property type="entry name" value="Creatinase/prolidase N-terminal domain"/>
    <property type="match status" value="1"/>
</dbReference>
<evidence type="ECO:0000259" key="4">
    <source>
        <dbReference type="Pfam" id="PF00557"/>
    </source>
</evidence>
<keyword evidence="7" id="KW-0031">Aminopeptidase</keyword>
<gene>
    <name evidence="7" type="ORF">K3722_11700</name>
</gene>
<dbReference type="SUPFAM" id="SSF55920">
    <property type="entry name" value="Creatinase/aminopeptidase"/>
    <property type="match status" value="1"/>
</dbReference>
<dbReference type="Proteomes" id="UP001058184">
    <property type="component" value="Chromosome"/>
</dbReference>
<evidence type="ECO:0000256" key="2">
    <source>
        <dbReference type="ARBA" id="ARBA00022723"/>
    </source>
</evidence>
<dbReference type="Gene3D" id="3.90.230.10">
    <property type="entry name" value="Creatinase/methionine aminopeptidase superfamily"/>
    <property type="match status" value="1"/>
</dbReference>
<comment type="similarity">
    <text evidence="1">Belongs to the peptidase M24B family.</text>
</comment>
<dbReference type="PANTHER" id="PTHR43763:SF6">
    <property type="entry name" value="XAA-PRO AMINOPEPTIDASE 1"/>
    <property type="match status" value="1"/>
</dbReference>
<dbReference type="InterPro" id="IPR050422">
    <property type="entry name" value="X-Pro_aminopeptidase_P"/>
</dbReference>
<evidence type="ECO:0000259" key="6">
    <source>
        <dbReference type="Pfam" id="PF16188"/>
    </source>
</evidence>
<dbReference type="InterPro" id="IPR033740">
    <property type="entry name" value="Pept_M24B"/>
</dbReference>
<dbReference type="RefSeq" id="WP_260000408.1">
    <property type="nucleotide sequence ID" value="NZ_CP081078.1"/>
</dbReference>
<name>A0ABY5WSV1_LEICA</name>
<evidence type="ECO:0000313" key="7">
    <source>
        <dbReference type="EMBL" id="UWQ57194.1"/>
    </source>
</evidence>
<dbReference type="CDD" id="cd01085">
    <property type="entry name" value="APP"/>
    <property type="match status" value="1"/>
</dbReference>
<keyword evidence="3" id="KW-0378">Hydrolase</keyword>
<evidence type="ECO:0000313" key="8">
    <source>
        <dbReference type="Proteomes" id="UP001058184"/>
    </source>
</evidence>
<accession>A0ABY5WSV1</accession>
<reference evidence="7" key="1">
    <citation type="submission" date="2021-08" db="EMBL/GenBank/DDBJ databases">
        <authorList>
            <person name="Nwanade C."/>
            <person name="Wang M."/>
            <person name="Masoudi A."/>
            <person name="Yu Z."/>
            <person name="Liu J."/>
        </authorList>
    </citation>
    <scope>NUCLEOTIDE SEQUENCE</scope>
    <source>
        <strain evidence="7">S141</strain>
    </source>
</reference>
<protein>
    <submittedName>
        <fullName evidence="7">Aminopeptidase P family protein</fullName>
    </submittedName>
</protein>
<dbReference type="Pfam" id="PF01321">
    <property type="entry name" value="Creatinase_N"/>
    <property type="match status" value="1"/>
</dbReference>
<feature type="domain" description="Creatinase N-terminal" evidence="5">
    <location>
        <begin position="17"/>
        <end position="152"/>
    </location>
</feature>
<dbReference type="InterPro" id="IPR032416">
    <property type="entry name" value="Peptidase_M24_C"/>
</dbReference>
<evidence type="ECO:0000259" key="5">
    <source>
        <dbReference type="Pfam" id="PF01321"/>
    </source>
</evidence>
<dbReference type="Gene3D" id="3.40.350.10">
    <property type="entry name" value="Creatinase/prolidase N-terminal domain"/>
    <property type="match status" value="2"/>
</dbReference>